<feature type="domain" description="RING-type" evidence="5">
    <location>
        <begin position="428"/>
        <end position="470"/>
    </location>
</feature>
<keyword evidence="7" id="KW-1185">Reference proteome</keyword>
<feature type="compositionally biased region" description="Basic and acidic residues" evidence="2">
    <location>
        <begin position="299"/>
        <end position="314"/>
    </location>
</feature>
<comment type="caution">
    <text evidence="6">The sequence shown here is derived from an EMBL/GenBank/DDBJ whole genome shotgun (WGS) entry which is preliminary data.</text>
</comment>
<gene>
    <name evidence="6" type="ORF">POCULU_LOCUS5209</name>
</gene>
<dbReference type="AlphaFoldDB" id="A0A9N9FRH2"/>
<dbReference type="PROSITE" id="PS50089">
    <property type="entry name" value="ZF_RING_2"/>
    <property type="match status" value="1"/>
</dbReference>
<dbReference type="SUPFAM" id="SSF57850">
    <property type="entry name" value="RING/U-box"/>
    <property type="match status" value="1"/>
</dbReference>
<feature type="region of interest" description="Disordered" evidence="2">
    <location>
        <begin position="479"/>
        <end position="500"/>
    </location>
</feature>
<feature type="signal peptide" evidence="4">
    <location>
        <begin position="1"/>
        <end position="22"/>
    </location>
</feature>
<keyword evidence="3" id="KW-0812">Transmembrane</keyword>
<protein>
    <submittedName>
        <fullName evidence="6">4184_t:CDS:1</fullName>
    </submittedName>
</protein>
<evidence type="ECO:0000259" key="5">
    <source>
        <dbReference type="PROSITE" id="PS50089"/>
    </source>
</evidence>
<dbReference type="InterPro" id="IPR013083">
    <property type="entry name" value="Znf_RING/FYVE/PHD"/>
</dbReference>
<keyword evidence="1" id="KW-0863">Zinc-finger</keyword>
<dbReference type="Gene3D" id="3.30.40.10">
    <property type="entry name" value="Zinc/RING finger domain, C3HC4 (zinc finger)"/>
    <property type="match status" value="1"/>
</dbReference>
<proteinExistence type="predicted"/>
<dbReference type="PANTHER" id="PTHR22765">
    <property type="entry name" value="RING FINGER AND PROTEASE ASSOCIATED DOMAIN-CONTAINING"/>
    <property type="match status" value="1"/>
</dbReference>
<evidence type="ECO:0000256" key="3">
    <source>
        <dbReference type="SAM" id="Phobius"/>
    </source>
</evidence>
<feature type="compositionally biased region" description="Polar residues" evidence="2">
    <location>
        <begin position="321"/>
        <end position="348"/>
    </location>
</feature>
<dbReference type="GO" id="GO:0061630">
    <property type="term" value="F:ubiquitin protein ligase activity"/>
    <property type="evidence" value="ECO:0007669"/>
    <property type="project" value="TreeGrafter"/>
</dbReference>
<feature type="compositionally biased region" description="Polar residues" evidence="2">
    <location>
        <begin position="354"/>
        <end position="369"/>
    </location>
</feature>
<dbReference type="EMBL" id="CAJVPJ010000763">
    <property type="protein sequence ID" value="CAG8554860.1"/>
    <property type="molecule type" value="Genomic_DNA"/>
</dbReference>
<dbReference type="InterPro" id="IPR001841">
    <property type="entry name" value="Znf_RING"/>
</dbReference>
<evidence type="ECO:0000256" key="1">
    <source>
        <dbReference type="PROSITE-ProRule" id="PRU00175"/>
    </source>
</evidence>
<accession>A0A9N9FRH2</accession>
<dbReference type="GO" id="GO:0008270">
    <property type="term" value="F:zinc ion binding"/>
    <property type="evidence" value="ECO:0007669"/>
    <property type="project" value="UniProtKB-KW"/>
</dbReference>
<keyword evidence="1" id="KW-0862">Zinc</keyword>
<feature type="compositionally biased region" description="Low complexity" evidence="2">
    <location>
        <begin position="283"/>
        <end position="292"/>
    </location>
</feature>
<feature type="compositionally biased region" description="Low complexity" evidence="2">
    <location>
        <begin position="487"/>
        <end position="500"/>
    </location>
</feature>
<organism evidence="6 7">
    <name type="scientific">Paraglomus occultum</name>
    <dbReference type="NCBI Taxonomy" id="144539"/>
    <lineage>
        <taxon>Eukaryota</taxon>
        <taxon>Fungi</taxon>
        <taxon>Fungi incertae sedis</taxon>
        <taxon>Mucoromycota</taxon>
        <taxon>Glomeromycotina</taxon>
        <taxon>Glomeromycetes</taxon>
        <taxon>Paraglomerales</taxon>
        <taxon>Paraglomeraceae</taxon>
        <taxon>Paraglomus</taxon>
    </lineage>
</organism>
<name>A0A9N9FRH2_9GLOM</name>
<feature type="chain" id="PRO_5040437889" evidence="4">
    <location>
        <begin position="23"/>
        <end position="500"/>
    </location>
</feature>
<dbReference type="Pfam" id="PF13639">
    <property type="entry name" value="zf-RING_2"/>
    <property type="match status" value="1"/>
</dbReference>
<dbReference type="GO" id="GO:0005737">
    <property type="term" value="C:cytoplasm"/>
    <property type="evidence" value="ECO:0007669"/>
    <property type="project" value="TreeGrafter"/>
</dbReference>
<dbReference type="InterPro" id="IPR051826">
    <property type="entry name" value="E3_ubiquitin-ligase_domain"/>
</dbReference>
<evidence type="ECO:0000313" key="6">
    <source>
        <dbReference type="EMBL" id="CAG8554860.1"/>
    </source>
</evidence>
<sequence>MLVHYLLHYFLLGILLSKTVSAFSLKSQPEYIYAKVLYVTNKDEIQNTDIDEQRTYSGGDVVKTIGNSAPVSRSGNTGVLIPVSGLCSTITVKDPYDVDLMAIFESDSNCSLTTQLTNLRNAQPAVTGAIVYSPLGYIPDDQSVLSDQVDVAAYYVTKDIADELINLRKRFADNSSFIGVQLVVALYPSSGSISMILEVTFIGILVTVFFAFGLSYRFRVNDPTTTPQTTLGNTTQSEKLDKSILDTFPTRKFVAVADDDDAENKADTKSRGNGGNVHKIYLSDSSRTSNSSNITALLEQRENGKGARENRDGPGSESETDISFSTTDLSNSSGDSSEYPSENSISDNQENENSRQSLPPNTEQPGSTLDTLSASEKIIQTASNPKEETTTDIVVPFNDEKSQVDPKKESDSSYVPHVHVHMISNTTCAICLDDFVEGDEVRCLPCEHEYHTECIDPWLTEKSSKCPLCKFDCRPPKVLDESDSTADNDQSSSASSLSHQ</sequence>
<evidence type="ECO:0000256" key="4">
    <source>
        <dbReference type="SAM" id="SignalP"/>
    </source>
</evidence>
<feature type="region of interest" description="Disordered" evidence="2">
    <location>
        <begin position="259"/>
        <end position="369"/>
    </location>
</feature>
<keyword evidence="4" id="KW-0732">Signal</keyword>
<keyword evidence="3" id="KW-0472">Membrane</keyword>
<dbReference type="Proteomes" id="UP000789572">
    <property type="component" value="Unassembled WGS sequence"/>
</dbReference>
<keyword evidence="3" id="KW-1133">Transmembrane helix</keyword>
<evidence type="ECO:0000313" key="7">
    <source>
        <dbReference type="Proteomes" id="UP000789572"/>
    </source>
</evidence>
<keyword evidence="1" id="KW-0479">Metal-binding</keyword>
<dbReference type="PANTHER" id="PTHR22765:SF434">
    <property type="entry name" value="GB|AAD18119.1-RELATED"/>
    <property type="match status" value="1"/>
</dbReference>
<dbReference type="SMART" id="SM00184">
    <property type="entry name" value="RING"/>
    <property type="match status" value="1"/>
</dbReference>
<dbReference type="OrthoDB" id="8062037at2759"/>
<dbReference type="GO" id="GO:0006511">
    <property type="term" value="P:ubiquitin-dependent protein catabolic process"/>
    <property type="evidence" value="ECO:0007669"/>
    <property type="project" value="TreeGrafter"/>
</dbReference>
<feature type="transmembrane region" description="Helical" evidence="3">
    <location>
        <begin position="193"/>
        <end position="214"/>
    </location>
</feature>
<reference evidence="6" key="1">
    <citation type="submission" date="2021-06" db="EMBL/GenBank/DDBJ databases">
        <authorList>
            <person name="Kallberg Y."/>
            <person name="Tangrot J."/>
            <person name="Rosling A."/>
        </authorList>
    </citation>
    <scope>NUCLEOTIDE SEQUENCE</scope>
    <source>
        <strain evidence="6">IA702</strain>
    </source>
</reference>
<evidence type="ECO:0000256" key="2">
    <source>
        <dbReference type="SAM" id="MobiDB-lite"/>
    </source>
</evidence>